<keyword evidence="10 11" id="KW-0456">Lyase</keyword>
<dbReference type="InterPro" id="IPR020541">
    <property type="entry name" value="Chorismate_synthase_CS"/>
</dbReference>
<feature type="binding site" evidence="11">
    <location>
        <begin position="125"/>
        <end position="127"/>
    </location>
    <ligand>
        <name>FMN</name>
        <dbReference type="ChEBI" id="CHEBI:58210"/>
    </ligand>
</feature>
<dbReference type="GO" id="GO:0008652">
    <property type="term" value="P:amino acid biosynthetic process"/>
    <property type="evidence" value="ECO:0007669"/>
    <property type="project" value="UniProtKB-KW"/>
</dbReference>
<dbReference type="GO" id="GO:0009423">
    <property type="term" value="P:chorismate biosynthetic process"/>
    <property type="evidence" value="ECO:0007669"/>
    <property type="project" value="UniProtKB-UniRule"/>
</dbReference>
<comment type="cofactor">
    <cofactor evidence="11">
        <name>FMNH2</name>
        <dbReference type="ChEBI" id="CHEBI:57618"/>
    </cofactor>
    <text evidence="11">Reduced FMN (FMNH(2)).</text>
</comment>
<dbReference type="GO" id="GO:0010181">
    <property type="term" value="F:FMN binding"/>
    <property type="evidence" value="ECO:0007669"/>
    <property type="project" value="TreeGrafter"/>
</dbReference>
<name>A0A6C0P1D0_9BACL</name>
<evidence type="ECO:0000256" key="10">
    <source>
        <dbReference type="ARBA" id="ARBA00023239"/>
    </source>
</evidence>
<feature type="binding site" evidence="11">
    <location>
        <begin position="292"/>
        <end position="296"/>
    </location>
    <ligand>
        <name>FMN</name>
        <dbReference type="ChEBI" id="CHEBI:58210"/>
    </ligand>
</feature>
<dbReference type="AlphaFoldDB" id="A0A6C0P1D0"/>
<comment type="caution">
    <text evidence="11">Lacks conserved residue(s) required for the propagation of feature annotation.</text>
</comment>
<dbReference type="UniPathway" id="UPA00053">
    <property type="reaction ID" value="UER00090"/>
</dbReference>
<comment type="catalytic activity">
    <reaction evidence="11">
        <text>5-O-(1-carboxyvinyl)-3-phosphoshikimate = chorismate + phosphate</text>
        <dbReference type="Rhea" id="RHEA:21020"/>
        <dbReference type="ChEBI" id="CHEBI:29748"/>
        <dbReference type="ChEBI" id="CHEBI:43474"/>
        <dbReference type="ChEBI" id="CHEBI:57701"/>
        <dbReference type="EC" id="4.2.3.5"/>
    </reaction>
</comment>
<dbReference type="NCBIfam" id="NF003793">
    <property type="entry name" value="PRK05382.1"/>
    <property type="match status" value="1"/>
</dbReference>
<dbReference type="CDD" id="cd07304">
    <property type="entry name" value="Chorismate_synthase"/>
    <property type="match status" value="1"/>
</dbReference>
<comment type="function">
    <text evidence="11">Catalyzes the anti-1,4-elimination of the C-3 phosphate and the C-6 proR hydrogen from 5-enolpyruvylshikimate-3-phosphate (EPSP) to yield chorismate, which is the branch point compound that serves as the starting substrate for the three terminal pathways of aromatic amino acid biosynthesis. This reaction introduces a second double bond into the aromatic ring system.</text>
</comment>
<evidence type="ECO:0000256" key="3">
    <source>
        <dbReference type="ARBA" id="ARBA00013036"/>
    </source>
</evidence>
<accession>A0A6C0P1D0</accession>
<evidence type="ECO:0000256" key="5">
    <source>
        <dbReference type="ARBA" id="ARBA00022630"/>
    </source>
</evidence>
<dbReference type="PROSITE" id="PS00789">
    <property type="entry name" value="CHORISMATE_SYNTHASE_3"/>
    <property type="match status" value="1"/>
</dbReference>
<dbReference type="Gene3D" id="3.60.150.10">
    <property type="entry name" value="Chorismate synthase AroC"/>
    <property type="match status" value="1"/>
</dbReference>
<dbReference type="PROSITE" id="PS00788">
    <property type="entry name" value="CHORISMATE_SYNTHASE_2"/>
    <property type="match status" value="1"/>
</dbReference>
<comment type="subunit">
    <text evidence="11">Homotetramer.</text>
</comment>
<feature type="binding site" evidence="11">
    <location>
        <position position="318"/>
    </location>
    <ligand>
        <name>FMN</name>
        <dbReference type="ChEBI" id="CHEBI:58210"/>
    </ligand>
</feature>
<reference evidence="12 13" key="1">
    <citation type="submission" date="2020-02" db="EMBL/GenBank/DDBJ databases">
        <title>Paenibacillus sp. nov., isolated from rhizosphere soil of tomato.</title>
        <authorList>
            <person name="Weon H.-Y."/>
            <person name="Lee S.A."/>
        </authorList>
    </citation>
    <scope>NUCLEOTIDE SEQUENCE [LARGE SCALE GENOMIC DNA]</scope>
    <source>
        <strain evidence="12 13">14171R-81</strain>
    </source>
</reference>
<keyword evidence="8 11" id="KW-0521">NADP</keyword>
<sequence>MAGSSFGDRFKITTFGESHGVSVGVIVDGVTPGVELDEAYIQVQMDRRKPGQSAVTTPRKEYDTIRIVSGMFEGLTTGTPLCILLDNKDMRPSAYDGMDETFRPGHADYTYLKKYGIRDHRGSGRASGRETAARVAGGAVARKLLEGRGVEIVAYTKEIGGIVCRTYQPETIEKNNVRACDPEAAVWMEDYIKTLASKGDSVGGIVECRISGAMAGLGEPVFDKLDADLAKAMLSIGAVKGIEFGAGFSSAGMLGSEHNDGMNADGFTSNHAGGILGGISTGADIVFRVAVKPTSSISVPQQTVTVDGEEREIRTEGRHDPCICPRIVPVIEAMACLVLEDHYKRQAALHG</sequence>
<dbReference type="InterPro" id="IPR035904">
    <property type="entry name" value="Chorismate_synth_AroC_sf"/>
</dbReference>
<keyword evidence="9 11" id="KW-0057">Aromatic amino acid biosynthesis</keyword>
<feature type="binding site" evidence="11">
    <location>
        <position position="277"/>
    </location>
    <ligand>
        <name>FMN</name>
        <dbReference type="ChEBI" id="CHEBI:58210"/>
    </ligand>
</feature>
<dbReference type="Pfam" id="PF01264">
    <property type="entry name" value="Chorismate_synt"/>
    <property type="match status" value="1"/>
</dbReference>
<dbReference type="PIRSF" id="PIRSF001456">
    <property type="entry name" value="Chorismate_synth"/>
    <property type="match status" value="1"/>
</dbReference>
<protein>
    <recommendedName>
        <fullName evidence="3 11">Chorismate synthase</fullName>
        <shortName evidence="11">CS</shortName>
        <ecNumber evidence="3 11">4.2.3.5</ecNumber>
    </recommendedName>
    <alternativeName>
        <fullName evidence="11">5-enolpyruvylshikimate-3-phosphate phospholyase</fullName>
    </alternativeName>
</protein>
<evidence type="ECO:0000256" key="7">
    <source>
        <dbReference type="ARBA" id="ARBA00022827"/>
    </source>
</evidence>
<dbReference type="EMBL" id="CP048286">
    <property type="protein sequence ID" value="QHW32036.1"/>
    <property type="molecule type" value="Genomic_DNA"/>
</dbReference>
<evidence type="ECO:0000256" key="2">
    <source>
        <dbReference type="ARBA" id="ARBA00008014"/>
    </source>
</evidence>
<evidence type="ECO:0000313" key="12">
    <source>
        <dbReference type="EMBL" id="QHW32036.1"/>
    </source>
</evidence>
<comment type="pathway">
    <text evidence="1 11">Metabolic intermediate biosynthesis; chorismate biosynthesis; chorismate from D-erythrose 4-phosphate and phosphoenolpyruvate: step 7/7.</text>
</comment>
<evidence type="ECO:0000256" key="6">
    <source>
        <dbReference type="ARBA" id="ARBA00022643"/>
    </source>
</evidence>
<dbReference type="NCBIfam" id="TIGR00033">
    <property type="entry name" value="aroC"/>
    <property type="match status" value="1"/>
</dbReference>
<keyword evidence="6 11" id="KW-0288">FMN</keyword>
<keyword evidence="13" id="KW-1185">Reference proteome</keyword>
<evidence type="ECO:0000256" key="1">
    <source>
        <dbReference type="ARBA" id="ARBA00005044"/>
    </source>
</evidence>
<dbReference type="KEGG" id="prz:GZH47_15275"/>
<keyword evidence="4 11" id="KW-0028">Amino-acid biosynthesis</keyword>
<evidence type="ECO:0000256" key="8">
    <source>
        <dbReference type="ARBA" id="ARBA00022857"/>
    </source>
</evidence>
<organism evidence="12 13">
    <name type="scientific">Paenibacillus rhizovicinus</name>
    <dbReference type="NCBI Taxonomy" id="2704463"/>
    <lineage>
        <taxon>Bacteria</taxon>
        <taxon>Bacillati</taxon>
        <taxon>Bacillota</taxon>
        <taxon>Bacilli</taxon>
        <taxon>Bacillales</taxon>
        <taxon>Paenibacillaceae</taxon>
        <taxon>Paenibacillus</taxon>
    </lineage>
</organism>
<dbReference type="EC" id="4.2.3.5" evidence="3 11"/>
<proteinExistence type="inferred from homology"/>
<dbReference type="PANTHER" id="PTHR21085">
    <property type="entry name" value="CHORISMATE SYNTHASE"/>
    <property type="match status" value="1"/>
</dbReference>
<keyword evidence="7 11" id="KW-0274">FAD</keyword>
<dbReference type="HAMAP" id="MF_00300">
    <property type="entry name" value="Chorismate_synth"/>
    <property type="match status" value="1"/>
</dbReference>
<evidence type="ECO:0000256" key="11">
    <source>
        <dbReference type="HAMAP-Rule" id="MF_00300"/>
    </source>
</evidence>
<dbReference type="InterPro" id="IPR000453">
    <property type="entry name" value="Chorismate_synth"/>
</dbReference>
<dbReference type="PANTHER" id="PTHR21085:SF0">
    <property type="entry name" value="CHORISMATE SYNTHASE"/>
    <property type="match status" value="1"/>
</dbReference>
<dbReference type="GO" id="GO:0004107">
    <property type="term" value="F:chorismate synthase activity"/>
    <property type="evidence" value="ECO:0007669"/>
    <property type="project" value="UniProtKB-UniRule"/>
</dbReference>
<dbReference type="RefSeq" id="WP_162640840.1">
    <property type="nucleotide sequence ID" value="NZ_CP048286.1"/>
</dbReference>
<dbReference type="SUPFAM" id="SSF103263">
    <property type="entry name" value="Chorismate synthase, AroC"/>
    <property type="match status" value="1"/>
</dbReference>
<evidence type="ECO:0000256" key="9">
    <source>
        <dbReference type="ARBA" id="ARBA00023141"/>
    </source>
</evidence>
<dbReference type="GO" id="GO:0009073">
    <property type="term" value="P:aromatic amino acid family biosynthetic process"/>
    <property type="evidence" value="ECO:0007669"/>
    <property type="project" value="UniProtKB-KW"/>
</dbReference>
<dbReference type="Proteomes" id="UP000479114">
    <property type="component" value="Chromosome"/>
</dbReference>
<evidence type="ECO:0000313" key="13">
    <source>
        <dbReference type="Proteomes" id="UP000479114"/>
    </source>
</evidence>
<feature type="binding site" evidence="11">
    <location>
        <position position="48"/>
    </location>
    <ligand>
        <name>NADP(+)</name>
        <dbReference type="ChEBI" id="CHEBI:58349"/>
    </ligand>
</feature>
<dbReference type="GO" id="GO:0005829">
    <property type="term" value="C:cytosol"/>
    <property type="evidence" value="ECO:0007669"/>
    <property type="project" value="TreeGrafter"/>
</dbReference>
<gene>
    <name evidence="11 12" type="primary">aroC</name>
    <name evidence="12" type="ORF">GZH47_15275</name>
</gene>
<comment type="similarity">
    <text evidence="2 11">Belongs to the chorismate synthase family.</text>
</comment>
<keyword evidence="5 11" id="KW-0285">Flavoprotein</keyword>
<evidence type="ECO:0000256" key="4">
    <source>
        <dbReference type="ARBA" id="ARBA00022605"/>
    </source>
</evidence>